<keyword evidence="4 7" id="KW-0812">Transmembrane</keyword>
<dbReference type="PANTHER" id="PTHR33932:SF4">
    <property type="entry name" value="NA(+)_H(+) ANTIPORTER SUBUNIT B"/>
    <property type="match status" value="1"/>
</dbReference>
<feature type="transmembrane region" description="Helical" evidence="7">
    <location>
        <begin position="118"/>
        <end position="139"/>
    </location>
</feature>
<keyword evidence="6 7" id="KW-0472">Membrane</keyword>
<reference evidence="9 10" key="1">
    <citation type="submission" date="2024-08" db="EMBL/GenBank/DDBJ databases">
        <title>Genome mining of Saccharopolyspora cebuensis PGLac3 from Nigerian medicinal plant.</title>
        <authorList>
            <person name="Ezeobiora C.E."/>
            <person name="Igbokwe N.H."/>
            <person name="Amin D.H."/>
            <person name="Mendie U.E."/>
        </authorList>
    </citation>
    <scope>NUCLEOTIDE SEQUENCE [LARGE SCALE GENOMIC DNA]</scope>
    <source>
        <strain evidence="9 10">PGLac3</strain>
    </source>
</reference>
<comment type="caution">
    <text evidence="9">The sequence shown here is derived from an EMBL/GenBank/DDBJ whole genome shotgun (WGS) entry which is preliminary data.</text>
</comment>
<feature type="transmembrane region" description="Helical" evidence="7">
    <location>
        <begin position="70"/>
        <end position="91"/>
    </location>
</feature>
<evidence type="ECO:0000313" key="10">
    <source>
        <dbReference type="Proteomes" id="UP001564626"/>
    </source>
</evidence>
<protein>
    <submittedName>
        <fullName evidence="9">MnhB domain-containing protein</fullName>
    </submittedName>
</protein>
<dbReference type="InterPro" id="IPR050622">
    <property type="entry name" value="CPA3_antiporter_subunitB"/>
</dbReference>
<dbReference type="InterPro" id="IPR007182">
    <property type="entry name" value="MnhB"/>
</dbReference>
<keyword evidence="3" id="KW-1003">Cell membrane</keyword>
<evidence type="ECO:0000256" key="1">
    <source>
        <dbReference type="ARBA" id="ARBA00004651"/>
    </source>
</evidence>
<organism evidence="9 10">
    <name type="scientific">Saccharopolyspora cebuensis</name>
    <dbReference type="NCBI Taxonomy" id="418759"/>
    <lineage>
        <taxon>Bacteria</taxon>
        <taxon>Bacillati</taxon>
        <taxon>Actinomycetota</taxon>
        <taxon>Actinomycetes</taxon>
        <taxon>Pseudonocardiales</taxon>
        <taxon>Pseudonocardiaceae</taxon>
        <taxon>Saccharopolyspora</taxon>
    </lineage>
</organism>
<evidence type="ECO:0000256" key="2">
    <source>
        <dbReference type="ARBA" id="ARBA00009425"/>
    </source>
</evidence>
<feature type="transmembrane region" description="Helical" evidence="7">
    <location>
        <begin position="38"/>
        <end position="58"/>
    </location>
</feature>
<evidence type="ECO:0000259" key="8">
    <source>
        <dbReference type="Pfam" id="PF04039"/>
    </source>
</evidence>
<evidence type="ECO:0000256" key="7">
    <source>
        <dbReference type="SAM" id="Phobius"/>
    </source>
</evidence>
<keyword evidence="5 7" id="KW-1133">Transmembrane helix</keyword>
<evidence type="ECO:0000313" key="9">
    <source>
        <dbReference type="EMBL" id="MEY8039076.1"/>
    </source>
</evidence>
<evidence type="ECO:0000256" key="3">
    <source>
        <dbReference type="ARBA" id="ARBA00022475"/>
    </source>
</evidence>
<evidence type="ECO:0000256" key="5">
    <source>
        <dbReference type="ARBA" id="ARBA00022989"/>
    </source>
</evidence>
<feature type="domain" description="Na+/H+ antiporter MnhB subunit-related protein" evidence="8">
    <location>
        <begin position="8"/>
        <end position="133"/>
    </location>
</feature>
<sequence>MRRDDVVVRGVARPLLDASVLVAAGLVVQGYAEVGDGFSAGMIVALAIALHYVGLGARRTEQALPLLRRAPALAIAGLALALGTGFFPVALGQPPLSHRPAPGAPVVTFGSLELATPILFDLGIFLLVVGLLTTLLHLLAGRIDESGPDGGPR</sequence>
<dbReference type="PANTHER" id="PTHR33932">
    <property type="entry name" value="NA(+)/H(+) ANTIPORTER SUBUNIT B"/>
    <property type="match status" value="1"/>
</dbReference>
<comment type="subcellular location">
    <subcellularLocation>
        <location evidence="1">Cell membrane</location>
        <topology evidence="1">Multi-pass membrane protein</topology>
    </subcellularLocation>
</comment>
<dbReference type="RefSeq" id="WP_369774644.1">
    <property type="nucleotide sequence ID" value="NZ_JBGEHV010000008.1"/>
</dbReference>
<gene>
    <name evidence="9" type="ORF">AB8O55_06675</name>
</gene>
<feature type="transmembrane region" description="Helical" evidence="7">
    <location>
        <begin position="12"/>
        <end position="32"/>
    </location>
</feature>
<dbReference type="Proteomes" id="UP001564626">
    <property type="component" value="Unassembled WGS sequence"/>
</dbReference>
<accession>A0ABV4CDB3</accession>
<evidence type="ECO:0000256" key="4">
    <source>
        <dbReference type="ARBA" id="ARBA00022692"/>
    </source>
</evidence>
<dbReference type="Pfam" id="PF04039">
    <property type="entry name" value="MnhB"/>
    <property type="match status" value="1"/>
</dbReference>
<proteinExistence type="inferred from homology"/>
<name>A0ABV4CDB3_9PSEU</name>
<keyword evidence="10" id="KW-1185">Reference proteome</keyword>
<dbReference type="EMBL" id="JBGEHV010000008">
    <property type="protein sequence ID" value="MEY8039076.1"/>
    <property type="molecule type" value="Genomic_DNA"/>
</dbReference>
<evidence type="ECO:0000256" key="6">
    <source>
        <dbReference type="ARBA" id="ARBA00023136"/>
    </source>
</evidence>
<comment type="similarity">
    <text evidence="2">Belongs to the CPA3 antiporters (TC 2.A.63) subunit B family.</text>
</comment>